<comment type="caution">
    <text evidence="1">The sequence shown here is derived from an EMBL/GenBank/DDBJ whole genome shotgun (WGS) entry which is preliminary data.</text>
</comment>
<name>A0A9D4Q0K1_RHISA</name>
<keyword evidence="2" id="KW-1185">Reference proteome</keyword>
<dbReference type="AlphaFoldDB" id="A0A9D4Q0K1"/>
<evidence type="ECO:0000313" key="2">
    <source>
        <dbReference type="Proteomes" id="UP000821837"/>
    </source>
</evidence>
<proteinExistence type="predicted"/>
<reference evidence="1" key="2">
    <citation type="submission" date="2021-09" db="EMBL/GenBank/DDBJ databases">
        <authorList>
            <person name="Jia N."/>
            <person name="Wang J."/>
            <person name="Shi W."/>
            <person name="Du L."/>
            <person name="Sun Y."/>
            <person name="Zhan W."/>
            <person name="Jiang J."/>
            <person name="Wang Q."/>
            <person name="Zhang B."/>
            <person name="Ji P."/>
            <person name="Sakyi L.B."/>
            <person name="Cui X."/>
            <person name="Yuan T."/>
            <person name="Jiang B."/>
            <person name="Yang W."/>
            <person name="Lam T.T.-Y."/>
            <person name="Chang Q."/>
            <person name="Ding S."/>
            <person name="Wang X."/>
            <person name="Zhu J."/>
            <person name="Ruan X."/>
            <person name="Zhao L."/>
            <person name="Wei J."/>
            <person name="Que T."/>
            <person name="Du C."/>
            <person name="Cheng J."/>
            <person name="Dai P."/>
            <person name="Han X."/>
            <person name="Huang E."/>
            <person name="Gao Y."/>
            <person name="Liu J."/>
            <person name="Shao H."/>
            <person name="Ye R."/>
            <person name="Li L."/>
            <person name="Wei W."/>
            <person name="Wang X."/>
            <person name="Wang C."/>
            <person name="Huo Q."/>
            <person name="Li W."/>
            <person name="Guo W."/>
            <person name="Chen H."/>
            <person name="Chen S."/>
            <person name="Zhou L."/>
            <person name="Zhou L."/>
            <person name="Ni X."/>
            <person name="Tian J."/>
            <person name="Zhou Y."/>
            <person name="Sheng Y."/>
            <person name="Liu T."/>
            <person name="Pan Y."/>
            <person name="Xia L."/>
            <person name="Li J."/>
            <person name="Zhao F."/>
            <person name="Cao W."/>
        </authorList>
    </citation>
    <scope>NUCLEOTIDE SEQUENCE</scope>
    <source>
        <strain evidence="1">Rsan-2018</strain>
        <tissue evidence="1">Larvae</tissue>
    </source>
</reference>
<evidence type="ECO:0000313" key="1">
    <source>
        <dbReference type="EMBL" id="KAH7962254.1"/>
    </source>
</evidence>
<gene>
    <name evidence="1" type="ORF">HPB52_015069</name>
</gene>
<dbReference type="EMBL" id="JABSTV010001249">
    <property type="protein sequence ID" value="KAH7962254.1"/>
    <property type="molecule type" value="Genomic_DNA"/>
</dbReference>
<reference evidence="1" key="1">
    <citation type="journal article" date="2020" name="Cell">
        <title>Large-Scale Comparative Analyses of Tick Genomes Elucidate Their Genetic Diversity and Vector Capacities.</title>
        <authorList>
            <consortium name="Tick Genome and Microbiome Consortium (TIGMIC)"/>
            <person name="Jia N."/>
            <person name="Wang J."/>
            <person name="Shi W."/>
            <person name="Du L."/>
            <person name="Sun Y."/>
            <person name="Zhan W."/>
            <person name="Jiang J.F."/>
            <person name="Wang Q."/>
            <person name="Zhang B."/>
            <person name="Ji P."/>
            <person name="Bell-Sakyi L."/>
            <person name="Cui X.M."/>
            <person name="Yuan T.T."/>
            <person name="Jiang B.G."/>
            <person name="Yang W.F."/>
            <person name="Lam T.T."/>
            <person name="Chang Q.C."/>
            <person name="Ding S.J."/>
            <person name="Wang X.J."/>
            <person name="Zhu J.G."/>
            <person name="Ruan X.D."/>
            <person name="Zhao L."/>
            <person name="Wei J.T."/>
            <person name="Ye R.Z."/>
            <person name="Que T.C."/>
            <person name="Du C.H."/>
            <person name="Zhou Y.H."/>
            <person name="Cheng J.X."/>
            <person name="Dai P.F."/>
            <person name="Guo W.B."/>
            <person name="Han X.H."/>
            <person name="Huang E.J."/>
            <person name="Li L.F."/>
            <person name="Wei W."/>
            <person name="Gao Y.C."/>
            <person name="Liu J.Z."/>
            <person name="Shao H.Z."/>
            <person name="Wang X."/>
            <person name="Wang C.C."/>
            <person name="Yang T.C."/>
            <person name="Huo Q.B."/>
            <person name="Li W."/>
            <person name="Chen H.Y."/>
            <person name="Chen S.E."/>
            <person name="Zhou L.G."/>
            <person name="Ni X.B."/>
            <person name="Tian J.H."/>
            <person name="Sheng Y."/>
            <person name="Liu T."/>
            <person name="Pan Y.S."/>
            <person name="Xia L.Y."/>
            <person name="Li J."/>
            <person name="Zhao F."/>
            <person name="Cao W.C."/>
        </authorList>
    </citation>
    <scope>NUCLEOTIDE SEQUENCE</scope>
    <source>
        <strain evidence="1">Rsan-2018</strain>
    </source>
</reference>
<dbReference type="Proteomes" id="UP000821837">
    <property type="component" value="Chromosome 3"/>
</dbReference>
<protein>
    <submittedName>
        <fullName evidence="1">Uncharacterized protein</fullName>
    </submittedName>
</protein>
<organism evidence="1 2">
    <name type="scientific">Rhipicephalus sanguineus</name>
    <name type="common">Brown dog tick</name>
    <name type="synonym">Ixodes sanguineus</name>
    <dbReference type="NCBI Taxonomy" id="34632"/>
    <lineage>
        <taxon>Eukaryota</taxon>
        <taxon>Metazoa</taxon>
        <taxon>Ecdysozoa</taxon>
        <taxon>Arthropoda</taxon>
        <taxon>Chelicerata</taxon>
        <taxon>Arachnida</taxon>
        <taxon>Acari</taxon>
        <taxon>Parasitiformes</taxon>
        <taxon>Ixodida</taxon>
        <taxon>Ixodoidea</taxon>
        <taxon>Ixodidae</taxon>
        <taxon>Rhipicephalinae</taxon>
        <taxon>Rhipicephalus</taxon>
        <taxon>Rhipicephalus</taxon>
    </lineage>
</organism>
<accession>A0A9D4Q0K1</accession>
<sequence>MAAFFSIVSLRGGFVRFECADKDEGAVSAIAVNGESARRDEKRSTKQLGTRWMLKVGKRDH</sequence>